<accession>A0A2T2N1J3</accession>
<keyword evidence="4" id="KW-1185">Reference proteome</keyword>
<dbReference type="AlphaFoldDB" id="A0A2T2N1J3"/>
<evidence type="ECO:0000313" key="3">
    <source>
        <dbReference type="EMBL" id="PSN59229.1"/>
    </source>
</evidence>
<keyword evidence="2" id="KW-1133">Transmembrane helix</keyword>
<proteinExistence type="predicted"/>
<protein>
    <submittedName>
        <fullName evidence="3">Uncharacterized protein</fullName>
    </submittedName>
</protein>
<gene>
    <name evidence="3" type="ORF">BS50DRAFT_641111</name>
</gene>
<feature type="transmembrane region" description="Helical" evidence="2">
    <location>
        <begin position="74"/>
        <end position="97"/>
    </location>
</feature>
<keyword evidence="2" id="KW-0472">Membrane</keyword>
<feature type="region of interest" description="Disordered" evidence="1">
    <location>
        <begin position="46"/>
        <end position="65"/>
    </location>
</feature>
<evidence type="ECO:0000256" key="2">
    <source>
        <dbReference type="SAM" id="Phobius"/>
    </source>
</evidence>
<dbReference type="EMBL" id="KZ678160">
    <property type="protein sequence ID" value="PSN59229.1"/>
    <property type="molecule type" value="Genomic_DNA"/>
</dbReference>
<name>A0A2T2N1J3_CORCC</name>
<sequence>MANIVRSLHVALNESQDVDSSGTVSSISAATISAIVTSTLPSSFFTSSSSSGPTPTTGSTPALTSDSGIKKGEVAGIAIGCLIAGAIVAAFACILFFRRQNEKRRYAYSTSPKNHLKSAIDGHGRKKEAVVPATNTLGIEQSLIDELPQPVEDKAIIDDVSRICDGISNHIRVFYDFRLIQSIIIDQERFRQLAACTGIDSSDFYGLLEKQETWEDSMRLLVAWIILRKCDGGNRHESLLPGNLGLVKIDEPLSFSKWKVLTATLLKNNQNLQSPGESKLFKELNAVLAPFVQGSSEEDQRRDNLNLIIRRAAALALLLFSQPGSFRFDFSNQTKGIVVFPALVQIVGDQAQKLSPPRLLLEKEMLH</sequence>
<organism evidence="3 4">
    <name type="scientific">Corynespora cassiicola Philippines</name>
    <dbReference type="NCBI Taxonomy" id="1448308"/>
    <lineage>
        <taxon>Eukaryota</taxon>
        <taxon>Fungi</taxon>
        <taxon>Dikarya</taxon>
        <taxon>Ascomycota</taxon>
        <taxon>Pezizomycotina</taxon>
        <taxon>Dothideomycetes</taxon>
        <taxon>Pleosporomycetidae</taxon>
        <taxon>Pleosporales</taxon>
        <taxon>Corynesporascaceae</taxon>
        <taxon>Corynespora</taxon>
    </lineage>
</organism>
<dbReference type="Proteomes" id="UP000240883">
    <property type="component" value="Unassembled WGS sequence"/>
</dbReference>
<reference evidence="3 4" key="1">
    <citation type="journal article" date="2018" name="Front. Microbiol.">
        <title>Genome-Wide Analysis of Corynespora cassiicola Leaf Fall Disease Putative Effectors.</title>
        <authorList>
            <person name="Lopez D."/>
            <person name="Ribeiro S."/>
            <person name="Label P."/>
            <person name="Fumanal B."/>
            <person name="Venisse J.S."/>
            <person name="Kohler A."/>
            <person name="de Oliveira R.R."/>
            <person name="Labutti K."/>
            <person name="Lipzen A."/>
            <person name="Lail K."/>
            <person name="Bauer D."/>
            <person name="Ohm R.A."/>
            <person name="Barry K.W."/>
            <person name="Spatafora J."/>
            <person name="Grigoriev I.V."/>
            <person name="Martin F.M."/>
            <person name="Pujade-Renaud V."/>
        </authorList>
    </citation>
    <scope>NUCLEOTIDE SEQUENCE [LARGE SCALE GENOMIC DNA]</scope>
    <source>
        <strain evidence="3 4">Philippines</strain>
    </source>
</reference>
<evidence type="ECO:0000256" key="1">
    <source>
        <dbReference type="SAM" id="MobiDB-lite"/>
    </source>
</evidence>
<evidence type="ECO:0000313" key="4">
    <source>
        <dbReference type="Proteomes" id="UP000240883"/>
    </source>
</evidence>
<dbReference type="OrthoDB" id="5421765at2759"/>
<keyword evidence="2" id="KW-0812">Transmembrane</keyword>